<dbReference type="InterPro" id="IPR025460">
    <property type="entry name" value="DUF4280"/>
</dbReference>
<protein>
    <submittedName>
        <fullName evidence="2">PAAR-like protein</fullName>
    </submittedName>
</protein>
<feature type="transmembrane region" description="Helical" evidence="1">
    <location>
        <begin position="91"/>
        <end position="117"/>
    </location>
</feature>
<organism evidence="2 3">
    <name type="scientific">Epilithonimonas ginsengisoli</name>
    <dbReference type="NCBI Taxonomy" id="1245592"/>
    <lineage>
        <taxon>Bacteria</taxon>
        <taxon>Pseudomonadati</taxon>
        <taxon>Bacteroidota</taxon>
        <taxon>Flavobacteriia</taxon>
        <taxon>Flavobacteriales</taxon>
        <taxon>Weeksellaceae</taxon>
        <taxon>Chryseobacterium group</taxon>
        <taxon>Epilithonimonas</taxon>
    </lineage>
</organism>
<evidence type="ECO:0000256" key="1">
    <source>
        <dbReference type="SAM" id="Phobius"/>
    </source>
</evidence>
<sequence length="369" mass="38744">MANSYIIQGTNVVCTNMQVPEPLKVGVSRTNTNIVHTNKAQYFLNIKDRKISESFKCKMAAKKWCGLALLCAGLAIGGAILLTVATGGLAAPALIALAATVTTAGVAVAATGAVVAIGIGIYKEVHDCDVTLSTQWERFHDSVKFQGQNALLNSSIMNCPQGGVVTLIVDPVIAQQAAEFISNNNRKEILAQGLSKLGVGIIGGLTGGANGLGVSLAIGFDILFEDGESERFDLAKETKESGIETGSGLLIDGGQEINDIRKLTAHNQGVQRNITQFSTEAAQARAAGDASRAWSRELAAEMEASAFKDFDPSGLKNIGIGLGGAVAGFVLEQAVNQYKDNLYRDSIKMLSNSEIADSKNNIGVIATER</sequence>
<accession>A0ABU4JCK5</accession>
<dbReference type="RefSeq" id="WP_063971134.1">
    <property type="nucleotide sequence ID" value="NZ_JAMXLT020000001.1"/>
</dbReference>
<evidence type="ECO:0000313" key="2">
    <source>
        <dbReference type="EMBL" id="MDW8547392.1"/>
    </source>
</evidence>
<dbReference type="EMBL" id="JAMXLT020000001">
    <property type="protein sequence ID" value="MDW8547392.1"/>
    <property type="molecule type" value="Genomic_DNA"/>
</dbReference>
<dbReference type="Pfam" id="PF14107">
    <property type="entry name" value="DUF4280"/>
    <property type="match status" value="1"/>
</dbReference>
<keyword evidence="1" id="KW-0812">Transmembrane</keyword>
<keyword evidence="1" id="KW-0472">Membrane</keyword>
<name>A0ABU4JCK5_9FLAO</name>
<keyword evidence="3" id="KW-1185">Reference proteome</keyword>
<evidence type="ECO:0000313" key="3">
    <source>
        <dbReference type="Proteomes" id="UP001204439"/>
    </source>
</evidence>
<feature type="transmembrane region" description="Helical" evidence="1">
    <location>
        <begin position="64"/>
        <end position="85"/>
    </location>
</feature>
<proteinExistence type="predicted"/>
<dbReference type="Proteomes" id="UP001204439">
    <property type="component" value="Unassembled WGS sequence"/>
</dbReference>
<keyword evidence="1" id="KW-1133">Transmembrane helix</keyword>
<reference evidence="2 3" key="1">
    <citation type="submission" date="2023-11" db="EMBL/GenBank/DDBJ databases">
        <title>First isolation, identification, and characterization of non-pathogenic Epilithonimonas ginsengisoli isolated from diseased farmed rainbow trout (Oncorhynchus mykiss) in Chile.</title>
        <authorList>
            <person name="Miranda C.D."/>
            <person name="Irgang R."/>
            <person name="Concha C."/>
            <person name="Rojas R."/>
            <person name="Avendano R."/>
        </authorList>
    </citation>
    <scope>NUCLEOTIDE SEQUENCE [LARGE SCALE GENOMIC DNA]</scope>
    <source>
        <strain evidence="2 3">FP99</strain>
    </source>
</reference>
<comment type="caution">
    <text evidence="2">The sequence shown here is derived from an EMBL/GenBank/DDBJ whole genome shotgun (WGS) entry which is preliminary data.</text>
</comment>
<gene>
    <name evidence="2" type="ORF">NG800_000625</name>
</gene>